<keyword evidence="3" id="KW-1185">Reference proteome</keyword>
<evidence type="ECO:0000313" key="3">
    <source>
        <dbReference type="Proteomes" id="UP000540698"/>
    </source>
</evidence>
<dbReference type="EMBL" id="JAAXOS010000003">
    <property type="protein sequence ID" value="NKY25862.1"/>
    <property type="molecule type" value="Genomic_DNA"/>
</dbReference>
<comment type="caution">
    <text evidence="2">The sequence shown here is derived from an EMBL/GenBank/DDBJ whole genome shotgun (WGS) entry which is preliminary data.</text>
</comment>
<proteinExistence type="predicted"/>
<name>A0A7X6L199_9NOCA</name>
<dbReference type="SUPFAM" id="SSF56349">
    <property type="entry name" value="DNA breaking-rejoining enzymes"/>
    <property type="match status" value="1"/>
</dbReference>
<evidence type="ECO:0000256" key="1">
    <source>
        <dbReference type="ARBA" id="ARBA00023172"/>
    </source>
</evidence>
<dbReference type="InterPro" id="IPR013762">
    <property type="entry name" value="Integrase-like_cat_sf"/>
</dbReference>
<dbReference type="GO" id="GO:0006310">
    <property type="term" value="P:DNA recombination"/>
    <property type="evidence" value="ECO:0007669"/>
    <property type="project" value="UniProtKB-KW"/>
</dbReference>
<dbReference type="GO" id="GO:0015074">
    <property type="term" value="P:DNA integration"/>
    <property type="evidence" value="ECO:0007669"/>
    <property type="project" value="InterPro"/>
</dbReference>
<reference evidence="2 3" key="1">
    <citation type="submission" date="2020-04" db="EMBL/GenBank/DDBJ databases">
        <title>MicrobeNet Type strains.</title>
        <authorList>
            <person name="Nicholson A.C."/>
        </authorList>
    </citation>
    <scope>NUCLEOTIDE SEQUENCE [LARGE SCALE GENOMIC DNA]</scope>
    <source>
        <strain evidence="2 3">DSM 44956</strain>
    </source>
</reference>
<keyword evidence="1" id="KW-0233">DNA recombination</keyword>
<dbReference type="Gene3D" id="1.10.443.10">
    <property type="entry name" value="Intergrase catalytic core"/>
    <property type="match status" value="1"/>
</dbReference>
<sequence length="73" mass="7935">MIHTRALAAGYSRAEADAFQGHSLSAGAITQARDNGATDREIMNMTGHTRVDTILQYDRAPLHRANATRKLGL</sequence>
<dbReference type="AlphaFoldDB" id="A0A7X6L199"/>
<dbReference type="RefSeq" id="WP_157113993.1">
    <property type="nucleotide sequence ID" value="NZ_JAAXOS010000003.1"/>
</dbReference>
<dbReference type="GO" id="GO:0003677">
    <property type="term" value="F:DNA binding"/>
    <property type="evidence" value="ECO:0007669"/>
    <property type="project" value="InterPro"/>
</dbReference>
<organism evidence="2 3">
    <name type="scientific">Nocardia gamkensis</name>
    <dbReference type="NCBI Taxonomy" id="352869"/>
    <lineage>
        <taxon>Bacteria</taxon>
        <taxon>Bacillati</taxon>
        <taxon>Actinomycetota</taxon>
        <taxon>Actinomycetes</taxon>
        <taxon>Mycobacteriales</taxon>
        <taxon>Nocardiaceae</taxon>
        <taxon>Nocardia</taxon>
    </lineage>
</organism>
<dbReference type="Proteomes" id="UP000540698">
    <property type="component" value="Unassembled WGS sequence"/>
</dbReference>
<protein>
    <recommendedName>
        <fullName evidence="4">Tyr recombinase domain-containing protein</fullName>
    </recommendedName>
</protein>
<gene>
    <name evidence="2" type="ORF">HGB38_06415</name>
</gene>
<evidence type="ECO:0000313" key="2">
    <source>
        <dbReference type="EMBL" id="NKY25862.1"/>
    </source>
</evidence>
<accession>A0A7X6L199</accession>
<dbReference type="InterPro" id="IPR011010">
    <property type="entry name" value="DNA_brk_join_enz"/>
</dbReference>
<evidence type="ECO:0008006" key="4">
    <source>
        <dbReference type="Google" id="ProtNLM"/>
    </source>
</evidence>